<evidence type="ECO:0000256" key="6">
    <source>
        <dbReference type="ARBA" id="ARBA00022842"/>
    </source>
</evidence>
<proteinExistence type="inferred from homology"/>
<reference evidence="10 11" key="1">
    <citation type="submission" date="2018-03" db="EMBL/GenBank/DDBJ databases">
        <title>Genomic Encyclopedia of Archaeal and Bacterial Type Strains, Phase II (KMG-II): from individual species to whole genera.</title>
        <authorList>
            <person name="Goeker M."/>
        </authorList>
    </citation>
    <scope>NUCLEOTIDE SEQUENCE [LARGE SCALE GENOMIC DNA]</scope>
    <source>
        <strain evidence="10 11">ATCC BAA-1496</strain>
    </source>
</reference>
<evidence type="ECO:0000256" key="5">
    <source>
        <dbReference type="ARBA" id="ARBA00022801"/>
    </source>
</evidence>
<name>A0A2T0U4S4_9MICO</name>
<evidence type="ECO:0000256" key="3">
    <source>
        <dbReference type="ARBA" id="ARBA00022722"/>
    </source>
</evidence>
<keyword evidence="4 8" id="KW-0479">Metal-binding</keyword>
<dbReference type="InterPro" id="IPR029060">
    <property type="entry name" value="PIN-like_dom_sf"/>
</dbReference>
<accession>A0A2T0U4S4</accession>
<evidence type="ECO:0000313" key="10">
    <source>
        <dbReference type="EMBL" id="PRY52916.1"/>
    </source>
</evidence>
<feature type="binding site" evidence="8">
    <location>
        <position position="100"/>
    </location>
    <ligand>
        <name>Mg(2+)</name>
        <dbReference type="ChEBI" id="CHEBI:18420"/>
    </ligand>
</feature>
<dbReference type="InterPro" id="IPR050556">
    <property type="entry name" value="Type_II_TA_system_RNase"/>
</dbReference>
<dbReference type="Proteomes" id="UP000237822">
    <property type="component" value="Unassembled WGS sequence"/>
</dbReference>
<dbReference type="CDD" id="cd09871">
    <property type="entry name" value="PIN_MtVapC28-VapC30-like"/>
    <property type="match status" value="1"/>
</dbReference>
<protein>
    <recommendedName>
        <fullName evidence="8">Ribonuclease VapC</fullName>
        <shortName evidence="8">RNase VapC</shortName>
        <ecNumber evidence="8">3.1.-.-</ecNumber>
    </recommendedName>
    <alternativeName>
        <fullName evidence="8">Toxin VapC</fullName>
    </alternativeName>
</protein>
<keyword evidence="3 8" id="KW-0540">Nuclease</keyword>
<dbReference type="RefSeq" id="WP_106298740.1">
    <property type="nucleotide sequence ID" value="NZ_PVTI01000030.1"/>
</dbReference>
<organism evidence="10 11">
    <name type="scientific">Knoellia remsis</name>
    <dbReference type="NCBI Taxonomy" id="407159"/>
    <lineage>
        <taxon>Bacteria</taxon>
        <taxon>Bacillati</taxon>
        <taxon>Actinomycetota</taxon>
        <taxon>Actinomycetes</taxon>
        <taxon>Micrococcales</taxon>
        <taxon>Intrasporangiaceae</taxon>
        <taxon>Knoellia</taxon>
    </lineage>
</organism>
<dbReference type="GO" id="GO:0090729">
    <property type="term" value="F:toxin activity"/>
    <property type="evidence" value="ECO:0007669"/>
    <property type="project" value="UniProtKB-KW"/>
</dbReference>
<keyword evidence="2 8" id="KW-1277">Toxin-antitoxin system</keyword>
<dbReference type="SUPFAM" id="SSF88723">
    <property type="entry name" value="PIN domain-like"/>
    <property type="match status" value="1"/>
</dbReference>
<dbReference type="EMBL" id="PVTI01000030">
    <property type="protein sequence ID" value="PRY52916.1"/>
    <property type="molecule type" value="Genomic_DNA"/>
</dbReference>
<dbReference type="InterPro" id="IPR022907">
    <property type="entry name" value="VapC_family"/>
</dbReference>
<comment type="function">
    <text evidence="8">Toxic component of a toxin-antitoxin (TA) system. An RNase.</text>
</comment>
<evidence type="ECO:0000256" key="8">
    <source>
        <dbReference type="HAMAP-Rule" id="MF_00265"/>
    </source>
</evidence>
<evidence type="ECO:0000256" key="4">
    <source>
        <dbReference type="ARBA" id="ARBA00022723"/>
    </source>
</evidence>
<dbReference type="PANTHER" id="PTHR33653">
    <property type="entry name" value="RIBONUCLEASE VAPC2"/>
    <property type="match status" value="1"/>
</dbReference>
<evidence type="ECO:0000259" key="9">
    <source>
        <dbReference type="Pfam" id="PF01850"/>
    </source>
</evidence>
<gene>
    <name evidence="8" type="primary">vapC</name>
    <name evidence="10" type="ORF">BCF74_13016</name>
</gene>
<dbReference type="OrthoDB" id="32625at2"/>
<comment type="caution">
    <text evidence="10">The sequence shown here is derived from an EMBL/GenBank/DDBJ whole genome shotgun (WGS) entry which is preliminary data.</text>
</comment>
<evidence type="ECO:0000256" key="1">
    <source>
        <dbReference type="ARBA" id="ARBA00001946"/>
    </source>
</evidence>
<dbReference type="HAMAP" id="MF_00265">
    <property type="entry name" value="VapC_Nob1"/>
    <property type="match status" value="1"/>
</dbReference>
<sequence>MIVDSSALVAIHEAEPERAAFVAAIRAAATRRMSAATYVECGIVLDRRPSTHGSSRLDDLLTSLDIAVVPLTVEQARAARRAHTRFGRGSGHPARLNLGDCLSYALAVTEDEPLLFKGDDFSHTHVRVAIEELAQREE</sequence>
<feature type="binding site" evidence="8">
    <location>
        <position position="4"/>
    </location>
    <ligand>
        <name>Mg(2+)</name>
        <dbReference type="ChEBI" id="CHEBI:18420"/>
    </ligand>
</feature>
<keyword evidence="8" id="KW-0800">Toxin</keyword>
<evidence type="ECO:0000313" key="11">
    <source>
        <dbReference type="Proteomes" id="UP000237822"/>
    </source>
</evidence>
<dbReference type="PANTHER" id="PTHR33653:SF1">
    <property type="entry name" value="RIBONUCLEASE VAPC2"/>
    <property type="match status" value="1"/>
</dbReference>
<evidence type="ECO:0000256" key="7">
    <source>
        <dbReference type="ARBA" id="ARBA00038093"/>
    </source>
</evidence>
<keyword evidence="11" id="KW-1185">Reference proteome</keyword>
<feature type="domain" description="PIN" evidence="9">
    <location>
        <begin position="1"/>
        <end position="124"/>
    </location>
</feature>
<dbReference type="EC" id="3.1.-.-" evidence="8"/>
<dbReference type="GO" id="GO:0016787">
    <property type="term" value="F:hydrolase activity"/>
    <property type="evidence" value="ECO:0007669"/>
    <property type="project" value="UniProtKB-KW"/>
</dbReference>
<dbReference type="AlphaFoldDB" id="A0A2T0U4S4"/>
<evidence type="ECO:0000256" key="2">
    <source>
        <dbReference type="ARBA" id="ARBA00022649"/>
    </source>
</evidence>
<keyword evidence="5 8" id="KW-0378">Hydrolase</keyword>
<keyword evidence="6 8" id="KW-0460">Magnesium</keyword>
<dbReference type="GO" id="GO:0004540">
    <property type="term" value="F:RNA nuclease activity"/>
    <property type="evidence" value="ECO:0007669"/>
    <property type="project" value="InterPro"/>
</dbReference>
<dbReference type="GO" id="GO:0000287">
    <property type="term" value="F:magnesium ion binding"/>
    <property type="evidence" value="ECO:0007669"/>
    <property type="project" value="UniProtKB-UniRule"/>
</dbReference>
<dbReference type="Gene3D" id="3.40.50.1010">
    <property type="entry name" value="5'-nuclease"/>
    <property type="match status" value="1"/>
</dbReference>
<comment type="similarity">
    <text evidence="7 8">Belongs to the PINc/VapC protein family.</text>
</comment>
<dbReference type="InterPro" id="IPR002716">
    <property type="entry name" value="PIN_dom"/>
</dbReference>
<comment type="cofactor">
    <cofactor evidence="1 8">
        <name>Mg(2+)</name>
        <dbReference type="ChEBI" id="CHEBI:18420"/>
    </cofactor>
</comment>
<dbReference type="Pfam" id="PF01850">
    <property type="entry name" value="PIN"/>
    <property type="match status" value="1"/>
</dbReference>